<comment type="catalytic activity">
    <reaction evidence="10">
        <text>L-threonyl-[protein] + ATP = O-phospho-L-threonyl-[protein] + ADP + H(+)</text>
        <dbReference type="Rhea" id="RHEA:46608"/>
        <dbReference type="Rhea" id="RHEA-COMP:11060"/>
        <dbReference type="Rhea" id="RHEA-COMP:11605"/>
        <dbReference type="ChEBI" id="CHEBI:15378"/>
        <dbReference type="ChEBI" id="CHEBI:30013"/>
        <dbReference type="ChEBI" id="CHEBI:30616"/>
        <dbReference type="ChEBI" id="CHEBI:61977"/>
        <dbReference type="ChEBI" id="CHEBI:456216"/>
        <dbReference type="EC" id="2.7.11.22"/>
    </reaction>
</comment>
<proteinExistence type="inferred from homology"/>
<dbReference type="Gene3D" id="3.30.200.20">
    <property type="entry name" value="Phosphorylase Kinase, domain 1"/>
    <property type="match status" value="1"/>
</dbReference>
<feature type="domain" description="Protein kinase" evidence="14">
    <location>
        <begin position="1"/>
        <end position="308"/>
    </location>
</feature>
<keyword evidence="4 13" id="KW-0723">Serine/threonine-protein kinase</keyword>
<keyword evidence="5" id="KW-0808">Transferase</keyword>
<dbReference type="OrthoDB" id="204883at2759"/>
<evidence type="ECO:0000313" key="15">
    <source>
        <dbReference type="EMBL" id="RKP03575.1"/>
    </source>
</evidence>
<evidence type="ECO:0000256" key="10">
    <source>
        <dbReference type="ARBA" id="ARBA00047811"/>
    </source>
</evidence>
<dbReference type="Pfam" id="PF00069">
    <property type="entry name" value="Pkinase"/>
    <property type="match status" value="1"/>
</dbReference>
<evidence type="ECO:0000259" key="14">
    <source>
        <dbReference type="PROSITE" id="PS50011"/>
    </source>
</evidence>
<evidence type="ECO:0000256" key="12">
    <source>
        <dbReference type="PROSITE-ProRule" id="PRU10141"/>
    </source>
</evidence>
<dbReference type="GO" id="GO:0005524">
    <property type="term" value="F:ATP binding"/>
    <property type="evidence" value="ECO:0007669"/>
    <property type="project" value="UniProtKB-UniRule"/>
</dbReference>
<organism evidence="15 16">
    <name type="scientific">Caulochytrium protostelioides</name>
    <dbReference type="NCBI Taxonomy" id="1555241"/>
    <lineage>
        <taxon>Eukaryota</taxon>
        <taxon>Fungi</taxon>
        <taxon>Fungi incertae sedis</taxon>
        <taxon>Chytridiomycota</taxon>
        <taxon>Chytridiomycota incertae sedis</taxon>
        <taxon>Chytridiomycetes</taxon>
        <taxon>Caulochytriales</taxon>
        <taxon>Caulochytriaceae</taxon>
        <taxon>Caulochytrium</taxon>
    </lineage>
</organism>
<dbReference type="Proteomes" id="UP000274922">
    <property type="component" value="Unassembled WGS sequence"/>
</dbReference>
<name>A0A4P9XDL3_9FUNG</name>
<evidence type="ECO:0000256" key="4">
    <source>
        <dbReference type="ARBA" id="ARBA00022527"/>
    </source>
</evidence>
<dbReference type="PROSITE" id="PS00108">
    <property type="entry name" value="PROTEIN_KINASE_ST"/>
    <property type="match status" value="1"/>
</dbReference>
<dbReference type="STRING" id="1555241.A0A4P9XDL3"/>
<evidence type="ECO:0000256" key="7">
    <source>
        <dbReference type="ARBA" id="ARBA00022777"/>
    </source>
</evidence>
<dbReference type="SUPFAM" id="SSF56112">
    <property type="entry name" value="Protein kinase-like (PK-like)"/>
    <property type="match status" value="1"/>
</dbReference>
<evidence type="ECO:0000256" key="1">
    <source>
        <dbReference type="ARBA" id="ARBA00004123"/>
    </source>
</evidence>
<dbReference type="GO" id="GO:0032968">
    <property type="term" value="P:positive regulation of transcription elongation by RNA polymerase II"/>
    <property type="evidence" value="ECO:0007669"/>
    <property type="project" value="TreeGrafter"/>
</dbReference>
<dbReference type="InterPro" id="IPR017441">
    <property type="entry name" value="Protein_kinase_ATP_BS"/>
</dbReference>
<dbReference type="InterPro" id="IPR008271">
    <property type="entry name" value="Ser/Thr_kinase_AS"/>
</dbReference>
<dbReference type="GO" id="GO:0030332">
    <property type="term" value="F:cyclin binding"/>
    <property type="evidence" value="ECO:0007669"/>
    <property type="project" value="TreeGrafter"/>
</dbReference>
<accession>A0A4P9XDL3</accession>
<dbReference type="InterPro" id="IPR011009">
    <property type="entry name" value="Kinase-like_dom_sf"/>
</dbReference>
<sequence>YIAMAQVGEGTYGKVFKARSLVDQNQFFALKRVRIETEKEGFPVTGMREVRLLNTLRHPNIVRLCDIVSDPSQEDGQINHGRGTAVYMAFEYLDHDLMGWQYGVSMGQLPPWQEPHIKCLAQQMFSGLAYLHSRNIVHRDLKGANLLINNRGELKLADFGLARKLYEDPRIADYTNRVITMWYRPPELLLGATQYDFAVDIWSAGCILLELFLQSAPFKGRTEFDQMLSIFSKCGTPTEAMWPGLSQLPWWRMMQPRGVATPDWEALRRNKAGAVVVPQSTMAFATELLVYNPAKRLTAVQALAHPYFQTEAPPPCTPAEMPVAQQSWHELEAK</sequence>
<dbReference type="SMART" id="SM00220">
    <property type="entry name" value="S_TKc"/>
    <property type="match status" value="1"/>
</dbReference>
<evidence type="ECO:0000256" key="11">
    <source>
        <dbReference type="ARBA" id="ARBA00048367"/>
    </source>
</evidence>
<evidence type="ECO:0000256" key="3">
    <source>
        <dbReference type="ARBA" id="ARBA00012425"/>
    </source>
</evidence>
<dbReference type="EC" id="2.7.11.22" evidence="3"/>
<comment type="catalytic activity">
    <reaction evidence="11">
        <text>L-seryl-[protein] + ATP = O-phospho-L-seryl-[protein] + ADP + H(+)</text>
        <dbReference type="Rhea" id="RHEA:17989"/>
        <dbReference type="Rhea" id="RHEA-COMP:9863"/>
        <dbReference type="Rhea" id="RHEA-COMP:11604"/>
        <dbReference type="ChEBI" id="CHEBI:15378"/>
        <dbReference type="ChEBI" id="CHEBI:29999"/>
        <dbReference type="ChEBI" id="CHEBI:30616"/>
        <dbReference type="ChEBI" id="CHEBI:83421"/>
        <dbReference type="ChEBI" id="CHEBI:456216"/>
        <dbReference type="EC" id="2.7.11.22"/>
    </reaction>
</comment>
<dbReference type="Gene3D" id="1.10.510.10">
    <property type="entry name" value="Transferase(Phosphotransferase) domain 1"/>
    <property type="match status" value="1"/>
</dbReference>
<evidence type="ECO:0000256" key="6">
    <source>
        <dbReference type="ARBA" id="ARBA00022741"/>
    </source>
</evidence>
<dbReference type="GO" id="GO:0008353">
    <property type="term" value="F:RNA polymerase II CTD heptapeptide repeat kinase activity"/>
    <property type="evidence" value="ECO:0007669"/>
    <property type="project" value="TreeGrafter"/>
</dbReference>
<comment type="similarity">
    <text evidence="2">Belongs to the protein kinase superfamily. CMGC Ser/Thr protein kinase family. CDC2/CDKX subfamily.</text>
</comment>
<dbReference type="FunFam" id="1.10.510.10:FF:000624">
    <property type="entry name" value="Mitogen-activated protein kinase"/>
    <property type="match status" value="1"/>
</dbReference>
<keyword evidence="6 12" id="KW-0547">Nucleotide-binding</keyword>
<dbReference type="InterPro" id="IPR050108">
    <property type="entry name" value="CDK"/>
</dbReference>
<dbReference type="PANTHER" id="PTHR24056:SF546">
    <property type="entry name" value="CYCLIN-DEPENDENT KINASE 12"/>
    <property type="match status" value="1"/>
</dbReference>
<dbReference type="PROSITE" id="PS00107">
    <property type="entry name" value="PROTEIN_KINASE_ATP"/>
    <property type="match status" value="1"/>
</dbReference>
<gene>
    <name evidence="15" type="ORF">CXG81DRAFT_6045</name>
</gene>
<dbReference type="PANTHER" id="PTHR24056">
    <property type="entry name" value="CELL DIVISION PROTEIN KINASE"/>
    <property type="match status" value="1"/>
</dbReference>
<feature type="binding site" evidence="12">
    <location>
        <position position="31"/>
    </location>
    <ligand>
        <name>ATP</name>
        <dbReference type="ChEBI" id="CHEBI:30616"/>
    </ligand>
</feature>
<feature type="non-terminal residue" evidence="15">
    <location>
        <position position="1"/>
    </location>
</feature>
<comment type="subcellular location">
    <subcellularLocation>
        <location evidence="1">Nucleus</location>
    </subcellularLocation>
</comment>
<keyword evidence="7" id="KW-0418">Kinase</keyword>
<keyword evidence="9" id="KW-0539">Nucleus</keyword>
<evidence type="ECO:0000256" key="5">
    <source>
        <dbReference type="ARBA" id="ARBA00022679"/>
    </source>
</evidence>
<reference evidence="16" key="1">
    <citation type="journal article" date="2018" name="Nat. Microbiol.">
        <title>Leveraging single-cell genomics to expand the fungal tree of life.</title>
        <authorList>
            <person name="Ahrendt S.R."/>
            <person name="Quandt C.A."/>
            <person name="Ciobanu D."/>
            <person name="Clum A."/>
            <person name="Salamov A."/>
            <person name="Andreopoulos B."/>
            <person name="Cheng J.F."/>
            <person name="Woyke T."/>
            <person name="Pelin A."/>
            <person name="Henrissat B."/>
            <person name="Reynolds N.K."/>
            <person name="Benny G.L."/>
            <person name="Smith M.E."/>
            <person name="James T.Y."/>
            <person name="Grigoriev I.V."/>
        </authorList>
    </citation>
    <scope>NUCLEOTIDE SEQUENCE [LARGE SCALE GENOMIC DNA]</scope>
    <source>
        <strain evidence="16">ATCC 52028</strain>
    </source>
</reference>
<evidence type="ECO:0000313" key="16">
    <source>
        <dbReference type="Proteomes" id="UP000274922"/>
    </source>
</evidence>
<keyword evidence="16" id="KW-1185">Reference proteome</keyword>
<dbReference type="PROSITE" id="PS50011">
    <property type="entry name" value="PROTEIN_KINASE_DOM"/>
    <property type="match status" value="1"/>
</dbReference>
<dbReference type="GO" id="GO:0004693">
    <property type="term" value="F:cyclin-dependent protein serine/threonine kinase activity"/>
    <property type="evidence" value="ECO:0007669"/>
    <property type="project" value="UniProtKB-EC"/>
</dbReference>
<feature type="non-terminal residue" evidence="15">
    <location>
        <position position="334"/>
    </location>
</feature>
<evidence type="ECO:0000256" key="9">
    <source>
        <dbReference type="ARBA" id="ARBA00023242"/>
    </source>
</evidence>
<dbReference type="CDD" id="cd07840">
    <property type="entry name" value="STKc_CDK9_like"/>
    <property type="match status" value="1"/>
</dbReference>
<keyword evidence="8 12" id="KW-0067">ATP-binding</keyword>
<evidence type="ECO:0000256" key="2">
    <source>
        <dbReference type="ARBA" id="ARBA00006485"/>
    </source>
</evidence>
<protein>
    <recommendedName>
        <fullName evidence="3">cyclin-dependent kinase</fullName>
        <ecNumber evidence="3">2.7.11.22</ecNumber>
    </recommendedName>
</protein>
<evidence type="ECO:0000256" key="8">
    <source>
        <dbReference type="ARBA" id="ARBA00022840"/>
    </source>
</evidence>
<evidence type="ECO:0000256" key="13">
    <source>
        <dbReference type="RuleBase" id="RU000304"/>
    </source>
</evidence>
<dbReference type="EMBL" id="ML014121">
    <property type="protein sequence ID" value="RKP03575.1"/>
    <property type="molecule type" value="Genomic_DNA"/>
</dbReference>
<dbReference type="FunFam" id="3.30.200.20:FF:000124">
    <property type="entry name" value="Cyclin-dependent kinase 4"/>
    <property type="match status" value="1"/>
</dbReference>
<dbReference type="InterPro" id="IPR000719">
    <property type="entry name" value="Prot_kinase_dom"/>
</dbReference>
<dbReference type="GO" id="GO:0008024">
    <property type="term" value="C:cyclin/CDK positive transcription elongation factor complex"/>
    <property type="evidence" value="ECO:0007669"/>
    <property type="project" value="TreeGrafter"/>
</dbReference>
<dbReference type="AlphaFoldDB" id="A0A4P9XDL3"/>